<dbReference type="Gene3D" id="1.25.40.20">
    <property type="entry name" value="Ankyrin repeat-containing domain"/>
    <property type="match status" value="1"/>
</dbReference>
<accession>A0ABR0KNI3</accession>
<dbReference type="PROSITE" id="PS50088">
    <property type="entry name" value="ANK_REPEAT"/>
    <property type="match status" value="1"/>
</dbReference>
<comment type="caution">
    <text evidence="5">The sequence shown here is derived from an EMBL/GenBank/DDBJ whole genome shotgun (WGS) entry which is preliminary data.</text>
</comment>
<keyword evidence="2 3" id="KW-0040">ANK repeat</keyword>
<reference evidence="5 6" key="1">
    <citation type="submission" date="2023-08" db="EMBL/GenBank/DDBJ databases">
        <title>Black Yeasts Isolated from many extreme environments.</title>
        <authorList>
            <person name="Coleine C."/>
            <person name="Stajich J.E."/>
            <person name="Selbmann L."/>
        </authorList>
    </citation>
    <scope>NUCLEOTIDE SEQUENCE [LARGE SCALE GENOMIC DNA]</scope>
    <source>
        <strain evidence="5 6">CCFEE 5885</strain>
    </source>
</reference>
<proteinExistence type="predicted"/>
<feature type="region of interest" description="Disordered" evidence="4">
    <location>
        <begin position="199"/>
        <end position="220"/>
    </location>
</feature>
<dbReference type="PANTHER" id="PTHR24198:SF165">
    <property type="entry name" value="ANKYRIN REPEAT-CONTAINING PROTEIN-RELATED"/>
    <property type="match status" value="1"/>
</dbReference>
<protein>
    <submittedName>
        <fullName evidence="5">Uncharacterized protein</fullName>
    </submittedName>
</protein>
<evidence type="ECO:0000256" key="2">
    <source>
        <dbReference type="ARBA" id="ARBA00023043"/>
    </source>
</evidence>
<dbReference type="PANTHER" id="PTHR24198">
    <property type="entry name" value="ANKYRIN REPEAT AND PROTEIN KINASE DOMAIN-CONTAINING PROTEIN"/>
    <property type="match status" value="1"/>
</dbReference>
<keyword evidence="1" id="KW-0677">Repeat</keyword>
<sequence>MADGLQTFNGAVQIVSLSRDVYLLVQKIRNAKPEAQKWLDKVANLRILAGEIQNMLRARAAGRGLGHDASQDEIRIEAWLKASVCRCKQCLVQMKSKLLPLRDIGPNFDINSLPERIRFVFDIDFIRTQQKELKGQVQNISVALHLLDYYDRRRDRALAIETVALLREILTQSRSRGTGVSTEDDDDEQFSSAIQTPVEGHPLLPAEQPTDTQFPVMDLDDVNSVDDDEGLLQRLSGSDSEDDSLDLENQSRERVLRVTDQPLMIAVEGKQLERVRGLLSNTSDDEVRVYDKDEWTVLHHAVLRNSPDMLNILLQQPQLRAPEYLNKQNRQRQTALMDAAKRADRKQGLKMVKLLLGYNAEVNILDDAGRGALHWVVDRPPDPTGCSDEAAKLLLDKGAKVKPLDSTVEDQQLKKYPGVRRESLETSNESKKPRRSWLKDTFTGQ</sequence>
<dbReference type="InterPro" id="IPR036770">
    <property type="entry name" value="Ankyrin_rpt-contain_sf"/>
</dbReference>
<name>A0ABR0KNI3_9EURO</name>
<feature type="compositionally biased region" description="Basic and acidic residues" evidence="4">
    <location>
        <begin position="419"/>
        <end position="431"/>
    </location>
</feature>
<dbReference type="InterPro" id="IPR002110">
    <property type="entry name" value="Ankyrin_rpt"/>
</dbReference>
<keyword evidence="6" id="KW-1185">Reference proteome</keyword>
<feature type="repeat" description="ANK" evidence="3">
    <location>
        <begin position="331"/>
        <end position="367"/>
    </location>
</feature>
<dbReference type="SUPFAM" id="SSF48403">
    <property type="entry name" value="Ankyrin repeat"/>
    <property type="match status" value="1"/>
</dbReference>
<evidence type="ECO:0000256" key="1">
    <source>
        <dbReference type="ARBA" id="ARBA00022737"/>
    </source>
</evidence>
<evidence type="ECO:0000256" key="4">
    <source>
        <dbReference type="SAM" id="MobiDB-lite"/>
    </source>
</evidence>
<dbReference type="SMART" id="SM00248">
    <property type="entry name" value="ANK"/>
    <property type="match status" value="4"/>
</dbReference>
<feature type="region of interest" description="Disordered" evidence="4">
    <location>
        <begin position="405"/>
        <end position="445"/>
    </location>
</feature>
<dbReference type="EMBL" id="JAVRRG010000003">
    <property type="protein sequence ID" value="KAK5102118.1"/>
    <property type="molecule type" value="Genomic_DNA"/>
</dbReference>
<dbReference type="Pfam" id="PF00023">
    <property type="entry name" value="Ank"/>
    <property type="match status" value="1"/>
</dbReference>
<evidence type="ECO:0000256" key="3">
    <source>
        <dbReference type="PROSITE-ProRule" id="PRU00023"/>
    </source>
</evidence>
<organism evidence="5 6">
    <name type="scientific">Lithohypha guttulata</name>
    <dbReference type="NCBI Taxonomy" id="1690604"/>
    <lineage>
        <taxon>Eukaryota</taxon>
        <taxon>Fungi</taxon>
        <taxon>Dikarya</taxon>
        <taxon>Ascomycota</taxon>
        <taxon>Pezizomycotina</taxon>
        <taxon>Eurotiomycetes</taxon>
        <taxon>Chaetothyriomycetidae</taxon>
        <taxon>Chaetothyriales</taxon>
        <taxon>Trichomeriaceae</taxon>
        <taxon>Lithohypha</taxon>
    </lineage>
</organism>
<evidence type="ECO:0000313" key="5">
    <source>
        <dbReference type="EMBL" id="KAK5102118.1"/>
    </source>
</evidence>
<dbReference type="Proteomes" id="UP001345013">
    <property type="component" value="Unassembled WGS sequence"/>
</dbReference>
<gene>
    <name evidence="5" type="ORF">LTR24_000349</name>
</gene>
<dbReference type="Pfam" id="PF12796">
    <property type="entry name" value="Ank_2"/>
    <property type="match status" value="1"/>
</dbReference>
<evidence type="ECO:0000313" key="6">
    <source>
        <dbReference type="Proteomes" id="UP001345013"/>
    </source>
</evidence>